<accession>A0A8S0QGP7</accession>
<comment type="caution">
    <text evidence="1">The sequence shown here is derived from an EMBL/GenBank/DDBJ whole genome shotgun (WGS) entry which is preliminary data.</text>
</comment>
<sequence length="235" mass="26576">MFGKSPGRVLPGISRQFLRHDVQAMSGHGRDASSFPGISRQFLGHGHIRDTSLPRQGRRSCPGRILVAMEKQPDFQAFLGNFYDTVVCGHDVQAMSRICPGRDRDAARFLGFFRQFLGQGEQVAIRMQPDFQAFLGHVWDTSWPRQGLNLIFRHFWAQCGGYVWARSASLVRDSFGHVEDAVGTQPDFQAFLGRHTKVAWYPSHVKDAGTRRHIFMHMKAARDVDSIESRPCEGC</sequence>
<keyword evidence="2" id="KW-1185">Reference proteome</keyword>
<name>A0A8S0QGP7_OLEEU</name>
<protein>
    <submittedName>
        <fullName evidence="1">Uncharacterized protein</fullName>
    </submittedName>
</protein>
<evidence type="ECO:0000313" key="2">
    <source>
        <dbReference type="Proteomes" id="UP000594638"/>
    </source>
</evidence>
<evidence type="ECO:0000313" key="1">
    <source>
        <dbReference type="EMBL" id="CAA2966817.1"/>
    </source>
</evidence>
<dbReference type="Gramene" id="OE9A027887T1">
    <property type="protein sequence ID" value="OE9A027887C1"/>
    <property type="gene ID" value="OE9A027887"/>
</dbReference>
<dbReference type="Proteomes" id="UP000594638">
    <property type="component" value="Unassembled WGS sequence"/>
</dbReference>
<organism evidence="1 2">
    <name type="scientific">Olea europaea subsp. europaea</name>
    <dbReference type="NCBI Taxonomy" id="158383"/>
    <lineage>
        <taxon>Eukaryota</taxon>
        <taxon>Viridiplantae</taxon>
        <taxon>Streptophyta</taxon>
        <taxon>Embryophyta</taxon>
        <taxon>Tracheophyta</taxon>
        <taxon>Spermatophyta</taxon>
        <taxon>Magnoliopsida</taxon>
        <taxon>eudicotyledons</taxon>
        <taxon>Gunneridae</taxon>
        <taxon>Pentapetalae</taxon>
        <taxon>asterids</taxon>
        <taxon>lamiids</taxon>
        <taxon>Lamiales</taxon>
        <taxon>Oleaceae</taxon>
        <taxon>Oleeae</taxon>
        <taxon>Olea</taxon>
    </lineage>
</organism>
<dbReference type="AlphaFoldDB" id="A0A8S0QGP7"/>
<gene>
    <name evidence="1" type="ORF">OLEA9_A027887</name>
</gene>
<proteinExistence type="predicted"/>
<dbReference type="EMBL" id="CACTIH010001869">
    <property type="protein sequence ID" value="CAA2966817.1"/>
    <property type="molecule type" value="Genomic_DNA"/>
</dbReference>
<reference evidence="1 2" key="1">
    <citation type="submission" date="2019-12" db="EMBL/GenBank/DDBJ databases">
        <authorList>
            <person name="Alioto T."/>
            <person name="Alioto T."/>
            <person name="Gomez Garrido J."/>
        </authorList>
    </citation>
    <scope>NUCLEOTIDE SEQUENCE [LARGE SCALE GENOMIC DNA]</scope>
</reference>